<name>A0ABD1G686_SALDI</name>
<dbReference type="AlphaFoldDB" id="A0ABD1G686"/>
<evidence type="ECO:0000313" key="3">
    <source>
        <dbReference type="Proteomes" id="UP001567538"/>
    </source>
</evidence>
<keyword evidence="3" id="KW-1185">Reference proteome</keyword>
<evidence type="ECO:0000256" key="1">
    <source>
        <dbReference type="SAM" id="MobiDB-lite"/>
    </source>
</evidence>
<protein>
    <submittedName>
        <fullName evidence="2">Uncharacterized protein</fullName>
    </submittedName>
</protein>
<feature type="region of interest" description="Disordered" evidence="1">
    <location>
        <begin position="307"/>
        <end position="343"/>
    </location>
</feature>
<gene>
    <name evidence="2" type="ORF">AAHA92_24082</name>
</gene>
<reference evidence="2 3" key="1">
    <citation type="submission" date="2024-06" db="EMBL/GenBank/DDBJ databases">
        <title>A chromosome level genome sequence of Diviner's sage (Salvia divinorum).</title>
        <authorList>
            <person name="Ford S.A."/>
            <person name="Ro D.-K."/>
            <person name="Ness R.W."/>
            <person name="Phillips M.A."/>
        </authorList>
    </citation>
    <scope>NUCLEOTIDE SEQUENCE [LARGE SCALE GENOMIC DNA]</scope>
    <source>
        <strain evidence="2">SAF-2024a</strain>
        <tissue evidence="2">Leaf</tissue>
    </source>
</reference>
<feature type="compositionally biased region" description="Polar residues" evidence="1">
    <location>
        <begin position="260"/>
        <end position="276"/>
    </location>
</feature>
<dbReference type="EMBL" id="JBEAFC010000009">
    <property type="protein sequence ID" value="KAL1539623.1"/>
    <property type="molecule type" value="Genomic_DNA"/>
</dbReference>
<evidence type="ECO:0000313" key="2">
    <source>
        <dbReference type="EMBL" id="KAL1539623.1"/>
    </source>
</evidence>
<dbReference type="PANTHER" id="PTHR33443:SF35">
    <property type="entry name" value="VQ DOMAIN-CONTAINING PROTEIN"/>
    <property type="match status" value="1"/>
</dbReference>
<proteinExistence type="predicted"/>
<sequence length="605" mass="66634">MGNLGPLVLDISSDEETAFGGDKEDSDWLSKLLVEVGGNIDDDSDDVVFVSELFPKTLKRPDEDDDDCMILDGDPDNPVIPVNDKTDGDDDSDELEIVGEKGEVACRDFPHPRHLCAKYLFASTAHEVHCGQCHCYVCDSPAPCLHWGTGASSTEHCHASDKEEYWRAERKHAKKSNKPVTITTTTSMSIESFFQSIQVPGCSPSQPNSLPQNQGFKPVMVRPCVLSSNVGMPNAMNRERSQVPKYNPQSLLASVRSHPRSTNSVSPRVAPMNQSHHVGRQNPLSFHHPVFKRNGLVGPFTNNNHAHRSQLSRNPPLNRHPAFQGSNQHMYGSPAAGLPSRYNMDPRRANYLPSEAQINSRPIPSHRNRTFIPHQSQMFSQPSVSGSSLGLPPLQPYTCTEPSVGNVSEPYIAFAPDNHVPYQTVDSWQSDAGPDQLHSRSTISSSAKVVNDLENDSAQLQKQNSPTSMFTCGQNDVQHQYHTQSRIGSSPADFVLSCDSLVNHGNMLSHAAEISQVQSIQGDWPSVTPLGVDNPPQQNAEVDAINIADYQFPESREPDSSHFQFRDDWMFGNQSFTGAVKAAASPNVYSPETAFAETGMLFDFF</sequence>
<dbReference type="Proteomes" id="UP001567538">
    <property type="component" value="Unassembled WGS sequence"/>
</dbReference>
<accession>A0ABD1G686</accession>
<comment type="caution">
    <text evidence="2">The sequence shown here is derived from an EMBL/GenBank/DDBJ whole genome shotgun (WGS) entry which is preliminary data.</text>
</comment>
<dbReference type="InterPro" id="IPR053234">
    <property type="entry name" value="RPM1_Interactor"/>
</dbReference>
<organism evidence="2 3">
    <name type="scientific">Salvia divinorum</name>
    <name type="common">Maria pastora</name>
    <name type="synonym">Diviner's sage</name>
    <dbReference type="NCBI Taxonomy" id="28513"/>
    <lineage>
        <taxon>Eukaryota</taxon>
        <taxon>Viridiplantae</taxon>
        <taxon>Streptophyta</taxon>
        <taxon>Embryophyta</taxon>
        <taxon>Tracheophyta</taxon>
        <taxon>Spermatophyta</taxon>
        <taxon>Magnoliopsida</taxon>
        <taxon>eudicotyledons</taxon>
        <taxon>Gunneridae</taxon>
        <taxon>Pentapetalae</taxon>
        <taxon>asterids</taxon>
        <taxon>lamiids</taxon>
        <taxon>Lamiales</taxon>
        <taxon>Lamiaceae</taxon>
        <taxon>Nepetoideae</taxon>
        <taxon>Mentheae</taxon>
        <taxon>Salviinae</taxon>
        <taxon>Salvia</taxon>
        <taxon>Salvia subgen. Calosphace</taxon>
    </lineage>
</organism>
<dbReference type="PANTHER" id="PTHR33443">
    <property type="entry name" value="ZGC:112980"/>
    <property type="match status" value="1"/>
</dbReference>
<feature type="region of interest" description="Disordered" evidence="1">
    <location>
        <begin position="254"/>
        <end position="277"/>
    </location>
</feature>